<reference evidence="1" key="2">
    <citation type="submission" date="2022-01" db="EMBL/GenBank/DDBJ databases">
        <authorList>
            <person name="Yamashiro T."/>
            <person name="Shiraishi A."/>
            <person name="Satake H."/>
            <person name="Nakayama K."/>
        </authorList>
    </citation>
    <scope>NUCLEOTIDE SEQUENCE</scope>
</reference>
<protein>
    <submittedName>
        <fullName evidence="1">Uncharacterized protein</fullName>
    </submittedName>
</protein>
<evidence type="ECO:0000313" key="2">
    <source>
        <dbReference type="Proteomes" id="UP001151760"/>
    </source>
</evidence>
<comment type="caution">
    <text evidence="1">The sequence shown here is derived from an EMBL/GenBank/DDBJ whole genome shotgun (WGS) entry which is preliminary data.</text>
</comment>
<organism evidence="1 2">
    <name type="scientific">Tanacetum coccineum</name>
    <dbReference type="NCBI Taxonomy" id="301880"/>
    <lineage>
        <taxon>Eukaryota</taxon>
        <taxon>Viridiplantae</taxon>
        <taxon>Streptophyta</taxon>
        <taxon>Embryophyta</taxon>
        <taxon>Tracheophyta</taxon>
        <taxon>Spermatophyta</taxon>
        <taxon>Magnoliopsida</taxon>
        <taxon>eudicotyledons</taxon>
        <taxon>Gunneridae</taxon>
        <taxon>Pentapetalae</taxon>
        <taxon>asterids</taxon>
        <taxon>campanulids</taxon>
        <taxon>Asterales</taxon>
        <taxon>Asteraceae</taxon>
        <taxon>Asteroideae</taxon>
        <taxon>Anthemideae</taxon>
        <taxon>Anthemidinae</taxon>
        <taxon>Tanacetum</taxon>
    </lineage>
</organism>
<proteinExistence type="predicted"/>
<name>A0ABQ4Z6N6_9ASTR</name>
<evidence type="ECO:0000313" key="1">
    <source>
        <dbReference type="EMBL" id="GJS85834.1"/>
    </source>
</evidence>
<reference evidence="1" key="1">
    <citation type="journal article" date="2022" name="Int. J. Mol. Sci.">
        <title>Draft Genome of Tanacetum Coccineum: Genomic Comparison of Closely Related Tanacetum-Family Plants.</title>
        <authorList>
            <person name="Yamashiro T."/>
            <person name="Shiraishi A."/>
            <person name="Nakayama K."/>
            <person name="Satake H."/>
        </authorList>
    </citation>
    <scope>NUCLEOTIDE SEQUENCE</scope>
</reference>
<gene>
    <name evidence="1" type="ORF">Tco_0752375</name>
</gene>
<keyword evidence="2" id="KW-1185">Reference proteome</keyword>
<dbReference type="EMBL" id="BQNB010011079">
    <property type="protein sequence ID" value="GJS85834.1"/>
    <property type="molecule type" value="Genomic_DNA"/>
</dbReference>
<sequence>MCDEMPIKNNLKQVVKESSETIEDDNAWDENVKGRKTECKTNVFVQMTQEDEDDGEVKEDEKIMRLCNLVFDDGILVRMELQTVRLWTYMMLCDGQTDQESEDEIQSSNHCLLLESPASRLDLHRFILKSGKIISVIPHRKLPTRIFINKIGFLKRLGGLRKKGINLLLFMKKKLGAWPFELNSGMTCGCDRVAA</sequence>
<accession>A0ABQ4Z6N6</accession>
<dbReference type="Proteomes" id="UP001151760">
    <property type="component" value="Unassembled WGS sequence"/>
</dbReference>